<organism evidence="2 3">
    <name type="scientific">Kwoniella bestiolae CBS 10118</name>
    <dbReference type="NCBI Taxonomy" id="1296100"/>
    <lineage>
        <taxon>Eukaryota</taxon>
        <taxon>Fungi</taxon>
        <taxon>Dikarya</taxon>
        <taxon>Basidiomycota</taxon>
        <taxon>Agaricomycotina</taxon>
        <taxon>Tremellomycetes</taxon>
        <taxon>Tremellales</taxon>
        <taxon>Cryptococcaceae</taxon>
        <taxon>Kwoniella</taxon>
    </lineage>
</organism>
<dbReference type="EMBL" id="CP144542">
    <property type="protein sequence ID" value="WVW81829.1"/>
    <property type="molecule type" value="Genomic_DNA"/>
</dbReference>
<dbReference type="AlphaFoldDB" id="A0AAJ8K640"/>
<dbReference type="RefSeq" id="XP_065725823.1">
    <property type="nucleotide sequence ID" value="XM_065869751.1"/>
</dbReference>
<reference evidence="2" key="1">
    <citation type="submission" date="2013-07" db="EMBL/GenBank/DDBJ databases">
        <authorList>
            <consortium name="The Broad Institute Genome Sequencing Platform"/>
            <person name="Cuomo C."/>
            <person name="Litvintseva A."/>
            <person name="Chen Y."/>
            <person name="Heitman J."/>
            <person name="Sun S."/>
            <person name="Springer D."/>
            <person name="Dromer F."/>
            <person name="Young S.K."/>
            <person name="Zeng Q."/>
            <person name="Gargeya S."/>
            <person name="Fitzgerald M."/>
            <person name="Abouelleil A."/>
            <person name="Alvarado L."/>
            <person name="Berlin A.M."/>
            <person name="Chapman S.B."/>
            <person name="Dewar J."/>
            <person name="Goldberg J."/>
            <person name="Griggs A."/>
            <person name="Gujja S."/>
            <person name="Hansen M."/>
            <person name="Howarth C."/>
            <person name="Imamovic A."/>
            <person name="Larimer J."/>
            <person name="McCowan C."/>
            <person name="Murphy C."/>
            <person name="Pearson M."/>
            <person name="Priest M."/>
            <person name="Roberts A."/>
            <person name="Saif S."/>
            <person name="Shea T."/>
            <person name="Sykes S."/>
            <person name="Wortman J."/>
            <person name="Nusbaum C."/>
            <person name="Birren B."/>
        </authorList>
    </citation>
    <scope>NUCLEOTIDE SEQUENCE</scope>
    <source>
        <strain evidence="2">CBS 10118</strain>
    </source>
</reference>
<evidence type="ECO:0000313" key="3">
    <source>
        <dbReference type="Proteomes" id="UP000092730"/>
    </source>
</evidence>
<reference evidence="2" key="2">
    <citation type="submission" date="2024-02" db="EMBL/GenBank/DDBJ databases">
        <title>Comparative genomics of Cryptococcus and Kwoniella reveals pathogenesis evolution and contrasting modes of karyotype evolution via chromosome fusion or intercentromeric recombination.</title>
        <authorList>
            <person name="Coelho M.A."/>
            <person name="David-Palma M."/>
            <person name="Shea T."/>
            <person name="Bowers K."/>
            <person name="McGinley-Smith S."/>
            <person name="Mohammad A.W."/>
            <person name="Gnirke A."/>
            <person name="Yurkov A.M."/>
            <person name="Nowrousian M."/>
            <person name="Sun S."/>
            <person name="Cuomo C.A."/>
            <person name="Heitman J."/>
        </authorList>
    </citation>
    <scope>NUCLEOTIDE SEQUENCE</scope>
    <source>
        <strain evidence="2">CBS 10118</strain>
    </source>
</reference>
<sequence length="162" mass="18418">MIGRQPTPPLQLEVNGPETPEDSRALQALDRSVRRGEVDARTAFFKTQKALEKVAAEKVLVEVELNKRKAAEDLDKEARGSKKQTRYPRGQLFDQKYQETHATELAERKEREREAMEKSKLKNRPKKKRHASEAGDKSRRGTSTTVRGLVSAACMELEELSE</sequence>
<feature type="region of interest" description="Disordered" evidence="1">
    <location>
        <begin position="1"/>
        <end position="22"/>
    </location>
</feature>
<dbReference type="Proteomes" id="UP000092730">
    <property type="component" value="Chromosome 2"/>
</dbReference>
<evidence type="ECO:0000313" key="2">
    <source>
        <dbReference type="EMBL" id="WVW81829.1"/>
    </source>
</evidence>
<feature type="compositionally biased region" description="Basic and acidic residues" evidence="1">
    <location>
        <begin position="96"/>
        <end position="120"/>
    </location>
</feature>
<name>A0AAJ8K640_9TREE</name>
<feature type="compositionally biased region" description="Basic and acidic residues" evidence="1">
    <location>
        <begin position="66"/>
        <end position="80"/>
    </location>
</feature>
<accession>A0AAJ8K640</accession>
<feature type="region of interest" description="Disordered" evidence="1">
    <location>
        <begin position="66"/>
        <end position="149"/>
    </location>
</feature>
<gene>
    <name evidence="2" type="ORF">I302_103826</name>
</gene>
<protein>
    <submittedName>
        <fullName evidence="2">Uncharacterized protein</fullName>
    </submittedName>
</protein>
<keyword evidence="3" id="KW-1185">Reference proteome</keyword>
<feature type="compositionally biased region" description="Basic residues" evidence="1">
    <location>
        <begin position="121"/>
        <end position="130"/>
    </location>
</feature>
<proteinExistence type="predicted"/>
<dbReference type="KEGG" id="kbi:90824374"/>
<evidence type="ECO:0000256" key="1">
    <source>
        <dbReference type="SAM" id="MobiDB-lite"/>
    </source>
</evidence>
<dbReference type="GeneID" id="90824374"/>